<gene>
    <name evidence="2" type="ORF">PF006_g28333</name>
</gene>
<evidence type="ECO:0008006" key="4">
    <source>
        <dbReference type="Google" id="ProtNLM"/>
    </source>
</evidence>
<dbReference type="EMBL" id="QXGA01004200">
    <property type="protein sequence ID" value="KAE9075422.1"/>
    <property type="molecule type" value="Genomic_DNA"/>
</dbReference>
<organism evidence="2 3">
    <name type="scientific">Phytophthora fragariae</name>
    <dbReference type="NCBI Taxonomy" id="53985"/>
    <lineage>
        <taxon>Eukaryota</taxon>
        <taxon>Sar</taxon>
        <taxon>Stramenopiles</taxon>
        <taxon>Oomycota</taxon>
        <taxon>Peronosporomycetes</taxon>
        <taxon>Peronosporales</taxon>
        <taxon>Peronosporaceae</taxon>
        <taxon>Phytophthora</taxon>
    </lineage>
</organism>
<name>A0A6A3QHN3_9STRA</name>
<proteinExistence type="predicted"/>
<comment type="caution">
    <text evidence="2">The sequence shown here is derived from an EMBL/GenBank/DDBJ whole genome shotgun (WGS) entry which is preliminary data.</text>
</comment>
<evidence type="ECO:0000313" key="3">
    <source>
        <dbReference type="Proteomes" id="UP000440732"/>
    </source>
</evidence>
<feature type="non-terminal residue" evidence="2">
    <location>
        <position position="720"/>
    </location>
</feature>
<feature type="compositionally biased region" description="Acidic residues" evidence="1">
    <location>
        <begin position="59"/>
        <end position="71"/>
    </location>
</feature>
<protein>
    <recommendedName>
        <fullName evidence="4">OTU domain-containing protein</fullName>
    </recommendedName>
</protein>
<reference evidence="2 3" key="1">
    <citation type="submission" date="2018-08" db="EMBL/GenBank/DDBJ databases">
        <title>Genomic investigation of the strawberry pathogen Phytophthora fragariae indicates pathogenicity is determined by transcriptional variation in three key races.</title>
        <authorList>
            <person name="Adams T.M."/>
            <person name="Armitage A.D."/>
            <person name="Sobczyk M.K."/>
            <person name="Bates H.J."/>
            <person name="Dunwell J.M."/>
            <person name="Nellist C.F."/>
            <person name="Harrison R.J."/>
        </authorList>
    </citation>
    <scope>NUCLEOTIDE SEQUENCE [LARGE SCALE GENOMIC DNA]</scope>
    <source>
        <strain evidence="2 3">NOV-5</strain>
    </source>
</reference>
<accession>A0A6A3QHN3</accession>
<feature type="compositionally biased region" description="Polar residues" evidence="1">
    <location>
        <begin position="106"/>
        <end position="116"/>
    </location>
</feature>
<dbReference type="SUPFAM" id="SSF56219">
    <property type="entry name" value="DNase I-like"/>
    <property type="match status" value="1"/>
</dbReference>
<feature type="region of interest" description="Disordered" evidence="1">
    <location>
        <begin position="1"/>
        <end position="45"/>
    </location>
</feature>
<evidence type="ECO:0000256" key="1">
    <source>
        <dbReference type="SAM" id="MobiDB-lite"/>
    </source>
</evidence>
<dbReference type="Gene3D" id="3.60.10.10">
    <property type="entry name" value="Endonuclease/exonuclease/phosphatase"/>
    <property type="match status" value="1"/>
</dbReference>
<dbReference type="AlphaFoldDB" id="A0A6A3QHN3"/>
<sequence length="720" mass="79762">MRSQQSAPTAVVPQHQPGGLTRGPVSTRKADQRPRPKNNGRAGFAAFQRAEALGRYEALAEEDSDAEDAVDGNDAMSDIEISADDPELPTSVEDATRSDGVGTHQGGASPTFQPDTPSGMEVESKVEPAHTQTVALVQTTLATYIQSDGPRPSAQVPVETTASHESEEIVPVTPDSQQEFTVGRPHVGGEVGDEDLPIQAAHFLSSFDGCEVAVEGNGQCAMLAFYASISNNSTRTLKNTAATTTQASEVKRGVYALMMANLRHDVELGLIDPVAVYHEHYPDHPFYDSKEAATSALFTHYAQERDRPTNVRVPSSFWAGPNELRAMAQYLRDPFIVLDVNRSGDAQVQRYTYKMHWLTNGDDHESGCYEALSGRQARDYLHACWNLHVLPYFMIRNVSERHFYGVMHGERFVRWRAEGDPGYAAKVSDSYEWKQAVNYLAPEEDTDPDSLNKLADLNNVNAVLIKRITMRERLNVVHARLGLPTLDAIGYDDEADLEETIAYEERTLHEALAEDTAQPTLSNAFPAQTRAERSRSLRKEFDKYRRTQAKLRKHREQKAAIRSGGGAEQLHVDDLTFGLRTQNVRGFGATAEKHKVWISTLGEDSKHGKQDVVFLQETHVGVTGVSKATHEHAHRWGFRADAPCPQLSFWGPSSEGRGGTAILINPHGAFTEQEALWQERWSSRLVAITGVLAGQRIALVNIYAPTDKDAREFFFTDLLT</sequence>
<dbReference type="Proteomes" id="UP000440732">
    <property type="component" value="Unassembled WGS sequence"/>
</dbReference>
<feature type="region of interest" description="Disordered" evidence="1">
    <location>
        <begin position="59"/>
        <end position="125"/>
    </location>
</feature>
<dbReference type="InterPro" id="IPR036691">
    <property type="entry name" value="Endo/exonu/phosph_ase_sf"/>
</dbReference>
<evidence type="ECO:0000313" key="2">
    <source>
        <dbReference type="EMBL" id="KAE9075422.1"/>
    </source>
</evidence>